<dbReference type="Proteomes" id="UP000298787">
    <property type="component" value="Chromosome 14"/>
</dbReference>
<evidence type="ECO:0000256" key="2">
    <source>
        <dbReference type="ARBA" id="ARBA00022723"/>
    </source>
</evidence>
<dbReference type="GO" id="GO:0046914">
    <property type="term" value="F:transition metal ion binding"/>
    <property type="evidence" value="ECO:0007669"/>
    <property type="project" value="InterPro"/>
</dbReference>
<evidence type="ECO:0000256" key="5">
    <source>
        <dbReference type="RuleBase" id="RU361184"/>
    </source>
</evidence>
<sequence length="86" mass="9445">MSDLTKALAMLQATFDKYAGKDGDSNTLSKAELADLLHKELPFGESIDKAKVDNFFSMLDNDKDGVVDFTEYVTFVTALGVMCRGK</sequence>
<evidence type="ECO:0000313" key="8">
    <source>
        <dbReference type="Proteomes" id="UP000298787"/>
    </source>
</evidence>
<dbReference type="PANTHER" id="PTHR11639:SF118">
    <property type="entry name" value="PROTEIN S100"/>
    <property type="match status" value="1"/>
</dbReference>
<dbReference type="PROSITE" id="PS50222">
    <property type="entry name" value="EF_HAND_2"/>
    <property type="match status" value="1"/>
</dbReference>
<evidence type="ECO:0000256" key="1">
    <source>
        <dbReference type="ARBA" id="ARBA00007323"/>
    </source>
</evidence>
<dbReference type="InterPro" id="IPR001751">
    <property type="entry name" value="S100/CaBP7/8-like_CS"/>
</dbReference>
<dbReference type="PROSITE" id="PS00018">
    <property type="entry name" value="EF_HAND_1"/>
    <property type="match status" value="1"/>
</dbReference>
<dbReference type="SUPFAM" id="SSF47473">
    <property type="entry name" value="EF-hand"/>
    <property type="match status" value="1"/>
</dbReference>
<keyword evidence="8" id="KW-1185">Reference proteome</keyword>
<feature type="domain" description="EF-hand" evidence="6">
    <location>
        <begin position="47"/>
        <end position="82"/>
    </location>
</feature>
<comment type="similarity">
    <text evidence="1 5">Belongs to the S-100 family.</text>
</comment>
<gene>
    <name evidence="7" type="ORF">D9C73_016206</name>
</gene>
<organism evidence="7 8">
    <name type="scientific">Collichthys lucidus</name>
    <name type="common">Big head croaker</name>
    <name type="synonym">Sciaena lucida</name>
    <dbReference type="NCBI Taxonomy" id="240159"/>
    <lineage>
        <taxon>Eukaryota</taxon>
        <taxon>Metazoa</taxon>
        <taxon>Chordata</taxon>
        <taxon>Craniata</taxon>
        <taxon>Vertebrata</taxon>
        <taxon>Euteleostomi</taxon>
        <taxon>Actinopterygii</taxon>
        <taxon>Neopterygii</taxon>
        <taxon>Teleostei</taxon>
        <taxon>Neoteleostei</taxon>
        <taxon>Acanthomorphata</taxon>
        <taxon>Eupercaria</taxon>
        <taxon>Sciaenidae</taxon>
        <taxon>Collichthys</taxon>
    </lineage>
</organism>
<dbReference type="InterPro" id="IPR013787">
    <property type="entry name" value="S100_Ca-bd_sub"/>
</dbReference>
<evidence type="ECO:0000259" key="6">
    <source>
        <dbReference type="PROSITE" id="PS50222"/>
    </source>
</evidence>
<dbReference type="Gene3D" id="1.10.238.10">
    <property type="entry name" value="EF-hand"/>
    <property type="match status" value="1"/>
</dbReference>
<dbReference type="InterPro" id="IPR011992">
    <property type="entry name" value="EF-hand-dom_pair"/>
</dbReference>
<dbReference type="GO" id="GO:0048306">
    <property type="term" value="F:calcium-dependent protein binding"/>
    <property type="evidence" value="ECO:0007669"/>
    <property type="project" value="TreeGrafter"/>
</dbReference>
<reference evidence="7 8" key="1">
    <citation type="submission" date="2019-01" db="EMBL/GenBank/DDBJ databases">
        <title>Genome Assembly of Collichthys lucidus.</title>
        <authorList>
            <person name="Cai M."/>
            <person name="Xiao S."/>
        </authorList>
    </citation>
    <scope>NUCLEOTIDE SEQUENCE [LARGE SCALE GENOMIC DNA]</scope>
    <source>
        <strain evidence="7">JT15FE1705JMU</strain>
        <tissue evidence="7">Muscle</tissue>
    </source>
</reference>
<dbReference type="GO" id="GO:0005509">
    <property type="term" value="F:calcium ion binding"/>
    <property type="evidence" value="ECO:0007669"/>
    <property type="project" value="InterPro"/>
</dbReference>
<dbReference type="CDD" id="cd00213">
    <property type="entry name" value="S-100"/>
    <property type="match status" value="1"/>
</dbReference>
<proteinExistence type="inferred from homology"/>
<name>A0A4U5V2V9_COLLU</name>
<dbReference type="InterPro" id="IPR002048">
    <property type="entry name" value="EF_hand_dom"/>
</dbReference>
<dbReference type="AlphaFoldDB" id="A0A4U5V2V9"/>
<dbReference type="Pfam" id="PF00036">
    <property type="entry name" value="EF-hand_1"/>
    <property type="match status" value="1"/>
</dbReference>
<dbReference type="SMART" id="SM01394">
    <property type="entry name" value="S_100"/>
    <property type="match status" value="1"/>
</dbReference>
<dbReference type="OrthoDB" id="26525at2759"/>
<dbReference type="InterPro" id="IPR034325">
    <property type="entry name" value="S-100_dom"/>
</dbReference>
<dbReference type="STRING" id="240159.A0A4U5V2V9"/>
<protein>
    <recommendedName>
        <fullName evidence="5">Protein S100</fullName>
    </recommendedName>
    <alternativeName>
        <fullName evidence="5">S100 calcium-binding protein</fullName>
    </alternativeName>
</protein>
<dbReference type="EMBL" id="CM014091">
    <property type="protein sequence ID" value="TKS82097.1"/>
    <property type="molecule type" value="Genomic_DNA"/>
</dbReference>
<dbReference type="SMART" id="SM00054">
    <property type="entry name" value="EFh"/>
    <property type="match status" value="1"/>
</dbReference>
<keyword evidence="3" id="KW-0677">Repeat</keyword>
<dbReference type="PROSITE" id="PS00303">
    <property type="entry name" value="S100_CABP"/>
    <property type="match status" value="1"/>
</dbReference>
<dbReference type="InterPro" id="IPR018247">
    <property type="entry name" value="EF_Hand_1_Ca_BS"/>
</dbReference>
<accession>A0A4U5V2V9</accession>
<dbReference type="GO" id="GO:0005737">
    <property type="term" value="C:cytoplasm"/>
    <property type="evidence" value="ECO:0007669"/>
    <property type="project" value="TreeGrafter"/>
</dbReference>
<evidence type="ECO:0000256" key="4">
    <source>
        <dbReference type="ARBA" id="ARBA00022837"/>
    </source>
</evidence>
<evidence type="ECO:0000256" key="3">
    <source>
        <dbReference type="ARBA" id="ARBA00022737"/>
    </source>
</evidence>
<dbReference type="PANTHER" id="PTHR11639">
    <property type="entry name" value="S100 CALCIUM-BINDING PROTEIN"/>
    <property type="match status" value="1"/>
</dbReference>
<keyword evidence="2 5" id="KW-0479">Metal-binding</keyword>
<evidence type="ECO:0000313" key="7">
    <source>
        <dbReference type="EMBL" id="TKS82097.1"/>
    </source>
</evidence>
<dbReference type="Pfam" id="PF01023">
    <property type="entry name" value="S_100"/>
    <property type="match status" value="1"/>
</dbReference>
<keyword evidence="4 5" id="KW-0106">Calcium</keyword>